<accession>A0A4Q7ML80</accession>
<organism evidence="1 2">
    <name type="scientific">Pseudobacter ginsenosidimutans</name>
    <dbReference type="NCBI Taxonomy" id="661488"/>
    <lineage>
        <taxon>Bacteria</taxon>
        <taxon>Pseudomonadati</taxon>
        <taxon>Bacteroidota</taxon>
        <taxon>Chitinophagia</taxon>
        <taxon>Chitinophagales</taxon>
        <taxon>Chitinophagaceae</taxon>
        <taxon>Pseudobacter</taxon>
    </lineage>
</organism>
<keyword evidence="2" id="KW-1185">Reference proteome</keyword>
<evidence type="ECO:0000313" key="1">
    <source>
        <dbReference type="EMBL" id="RZS69115.1"/>
    </source>
</evidence>
<protein>
    <submittedName>
        <fullName evidence="1">Ketosteroid isomerase-like protein</fullName>
    </submittedName>
</protein>
<dbReference type="Gene3D" id="3.10.450.50">
    <property type="match status" value="1"/>
</dbReference>
<proteinExistence type="predicted"/>
<dbReference type="GO" id="GO:0016853">
    <property type="term" value="F:isomerase activity"/>
    <property type="evidence" value="ECO:0007669"/>
    <property type="project" value="UniProtKB-KW"/>
</dbReference>
<keyword evidence="1" id="KW-0413">Isomerase</keyword>
<reference evidence="1 2" key="1">
    <citation type="submission" date="2019-02" db="EMBL/GenBank/DDBJ databases">
        <title>Genomic Encyclopedia of Type Strains, Phase IV (KMG-IV): sequencing the most valuable type-strain genomes for metagenomic binning, comparative biology and taxonomic classification.</title>
        <authorList>
            <person name="Goeker M."/>
        </authorList>
    </citation>
    <scope>NUCLEOTIDE SEQUENCE [LARGE SCALE GENOMIC DNA]</scope>
    <source>
        <strain evidence="1 2">DSM 18116</strain>
    </source>
</reference>
<dbReference type="AlphaFoldDB" id="A0A4Q7ML80"/>
<dbReference type="InterPro" id="IPR032710">
    <property type="entry name" value="NTF2-like_dom_sf"/>
</dbReference>
<sequence>MTAMSPALQTITDIYASMEQGNIGKLLTILDDSVLVYTAQCMGGNRRGREGILQLISLFYRPGSRAPKTAGHYMEQGNTVIVLGDIRMRDWESIDSPMSFADIWVFDNNRIISVVFYYRDPELLCEYLSRQ</sequence>
<dbReference type="EMBL" id="SGXA01000003">
    <property type="protein sequence ID" value="RZS69115.1"/>
    <property type="molecule type" value="Genomic_DNA"/>
</dbReference>
<name>A0A4Q7ML80_9BACT</name>
<gene>
    <name evidence="1" type="ORF">EV199_4941</name>
</gene>
<comment type="caution">
    <text evidence="1">The sequence shown here is derived from an EMBL/GenBank/DDBJ whole genome shotgun (WGS) entry which is preliminary data.</text>
</comment>
<dbReference type="Proteomes" id="UP000293874">
    <property type="component" value="Unassembled WGS sequence"/>
</dbReference>
<dbReference type="SUPFAM" id="SSF54427">
    <property type="entry name" value="NTF2-like"/>
    <property type="match status" value="1"/>
</dbReference>
<evidence type="ECO:0000313" key="2">
    <source>
        <dbReference type="Proteomes" id="UP000293874"/>
    </source>
</evidence>